<protein>
    <submittedName>
        <fullName evidence="3">Uncharacterized protein</fullName>
    </submittedName>
</protein>
<feature type="compositionally biased region" description="Basic and acidic residues" evidence="1">
    <location>
        <begin position="107"/>
        <end position="116"/>
    </location>
</feature>
<gene>
    <name evidence="3" type="ORF">EV421DRAFT_1743578</name>
</gene>
<keyword evidence="2" id="KW-0472">Membrane</keyword>
<keyword evidence="4" id="KW-1185">Reference proteome</keyword>
<evidence type="ECO:0000313" key="3">
    <source>
        <dbReference type="EMBL" id="KAK0430897.1"/>
    </source>
</evidence>
<dbReference type="CDD" id="cd12087">
    <property type="entry name" value="TM_EGFR-like"/>
    <property type="match status" value="1"/>
</dbReference>
<evidence type="ECO:0000256" key="1">
    <source>
        <dbReference type="SAM" id="MobiDB-lite"/>
    </source>
</evidence>
<dbReference type="EMBL" id="JAUEPT010000129">
    <property type="protein sequence ID" value="KAK0430897.1"/>
    <property type="molecule type" value="Genomic_DNA"/>
</dbReference>
<evidence type="ECO:0000313" key="4">
    <source>
        <dbReference type="Proteomes" id="UP001175226"/>
    </source>
</evidence>
<accession>A0AA39IUV2</accession>
<comment type="caution">
    <text evidence="3">The sequence shown here is derived from an EMBL/GenBank/DDBJ whole genome shotgun (WGS) entry which is preliminary data.</text>
</comment>
<name>A0AA39IUV2_9AGAR</name>
<feature type="transmembrane region" description="Helical" evidence="2">
    <location>
        <begin position="34"/>
        <end position="58"/>
    </location>
</feature>
<sequence>MFQQYLQGISIKHYHYPTNPNSTPHQHRKHKTSVIIGAVIGSLVSLLLLCGGGAFLFIRQRKHRNLKHRLLSNPKIIPGFNSHSPPVRDKNSEIMLEGEMTPNLGDRSPDIVERSPEGNLTDDDGERRNSIETRLRVNTSELQSARQEAPPQAALGDVVAEVLRLRTQFQHFIEREAERAQATVLDPPPAYM</sequence>
<feature type="region of interest" description="Disordered" evidence="1">
    <location>
        <begin position="100"/>
        <end position="130"/>
    </location>
</feature>
<dbReference type="Proteomes" id="UP001175226">
    <property type="component" value="Unassembled WGS sequence"/>
</dbReference>
<keyword evidence="2" id="KW-0812">Transmembrane</keyword>
<evidence type="ECO:0000256" key="2">
    <source>
        <dbReference type="SAM" id="Phobius"/>
    </source>
</evidence>
<proteinExistence type="predicted"/>
<reference evidence="3" key="1">
    <citation type="submission" date="2023-06" db="EMBL/GenBank/DDBJ databases">
        <authorList>
            <consortium name="Lawrence Berkeley National Laboratory"/>
            <person name="Ahrendt S."/>
            <person name="Sahu N."/>
            <person name="Indic B."/>
            <person name="Wong-Bajracharya J."/>
            <person name="Merenyi Z."/>
            <person name="Ke H.-M."/>
            <person name="Monk M."/>
            <person name="Kocsube S."/>
            <person name="Drula E."/>
            <person name="Lipzen A."/>
            <person name="Balint B."/>
            <person name="Henrissat B."/>
            <person name="Andreopoulos B."/>
            <person name="Martin F.M."/>
            <person name="Harder C.B."/>
            <person name="Rigling D."/>
            <person name="Ford K.L."/>
            <person name="Foster G.D."/>
            <person name="Pangilinan J."/>
            <person name="Papanicolaou A."/>
            <person name="Barry K."/>
            <person name="LaButti K."/>
            <person name="Viragh M."/>
            <person name="Koriabine M."/>
            <person name="Yan M."/>
            <person name="Riley R."/>
            <person name="Champramary S."/>
            <person name="Plett K.L."/>
            <person name="Tsai I.J."/>
            <person name="Slot J."/>
            <person name="Sipos G."/>
            <person name="Plett J."/>
            <person name="Nagy L.G."/>
            <person name="Grigoriev I.V."/>
        </authorList>
    </citation>
    <scope>NUCLEOTIDE SEQUENCE</scope>
    <source>
        <strain evidence="3">FPL87.14</strain>
    </source>
</reference>
<keyword evidence="2" id="KW-1133">Transmembrane helix</keyword>
<dbReference type="AlphaFoldDB" id="A0AA39IUV2"/>
<organism evidence="3 4">
    <name type="scientific">Armillaria borealis</name>
    <dbReference type="NCBI Taxonomy" id="47425"/>
    <lineage>
        <taxon>Eukaryota</taxon>
        <taxon>Fungi</taxon>
        <taxon>Dikarya</taxon>
        <taxon>Basidiomycota</taxon>
        <taxon>Agaricomycotina</taxon>
        <taxon>Agaricomycetes</taxon>
        <taxon>Agaricomycetidae</taxon>
        <taxon>Agaricales</taxon>
        <taxon>Marasmiineae</taxon>
        <taxon>Physalacriaceae</taxon>
        <taxon>Armillaria</taxon>
    </lineage>
</organism>